<reference evidence="4 5" key="1">
    <citation type="journal article" date="2023" name="Plant Dis.">
        <title>First Report of Diplodia intermedia Causing Canker and Dieback Diseases on Apple Trees in Canada.</title>
        <authorList>
            <person name="Ellouze W."/>
            <person name="Ilyukhin E."/>
            <person name="Sulman M."/>
            <person name="Ali S."/>
        </authorList>
    </citation>
    <scope>NUCLEOTIDE SEQUENCE [LARGE SCALE GENOMIC DNA]</scope>
    <source>
        <strain evidence="4 5">M45-28</strain>
    </source>
</reference>
<gene>
    <name evidence="4" type="ORF">SLS58_005965</name>
</gene>
<keyword evidence="2" id="KW-0560">Oxidoreductase</keyword>
<evidence type="ECO:0000259" key="3">
    <source>
        <dbReference type="Pfam" id="PF01073"/>
    </source>
</evidence>
<dbReference type="InterPro" id="IPR050177">
    <property type="entry name" value="Lipid_A_modif_metabolic_enz"/>
</dbReference>
<dbReference type="EMBL" id="JAKEKT020000038">
    <property type="protein sequence ID" value="KAL1641687.1"/>
    <property type="molecule type" value="Genomic_DNA"/>
</dbReference>
<dbReference type="PANTHER" id="PTHR43245:SF51">
    <property type="entry name" value="SHORT CHAIN DEHYDROGENASE_REDUCTASE FAMILY 42E, MEMBER 2"/>
    <property type="match status" value="1"/>
</dbReference>
<feature type="domain" description="3-beta hydroxysteroid dehydrogenase/isomerase" evidence="3">
    <location>
        <begin position="11"/>
        <end position="276"/>
    </location>
</feature>
<dbReference type="Pfam" id="PF01073">
    <property type="entry name" value="3Beta_HSD"/>
    <property type="match status" value="1"/>
</dbReference>
<accession>A0ABR3TQ23</accession>
<dbReference type="InterPro" id="IPR002225">
    <property type="entry name" value="3Beta_OHSteriod_DH/Estase"/>
</dbReference>
<evidence type="ECO:0000313" key="5">
    <source>
        <dbReference type="Proteomes" id="UP001521184"/>
    </source>
</evidence>
<evidence type="ECO:0000256" key="1">
    <source>
        <dbReference type="ARBA" id="ARBA00009219"/>
    </source>
</evidence>
<dbReference type="PANTHER" id="PTHR43245">
    <property type="entry name" value="BIFUNCTIONAL POLYMYXIN RESISTANCE PROTEIN ARNA"/>
    <property type="match status" value="1"/>
</dbReference>
<dbReference type="SUPFAM" id="SSF51735">
    <property type="entry name" value="NAD(P)-binding Rossmann-fold domains"/>
    <property type="match status" value="1"/>
</dbReference>
<dbReference type="Proteomes" id="UP001521184">
    <property type="component" value="Unassembled WGS sequence"/>
</dbReference>
<comment type="caution">
    <text evidence="4">The sequence shown here is derived from an EMBL/GenBank/DDBJ whole genome shotgun (WGS) entry which is preliminary data.</text>
</comment>
<sequence length="363" mass="40430">MQSHDSFGSVLVTGGCGFYAHHLIRRILEIEPTCTISVLDLDVTVNTFPGVSYHQCDLSDGSHVRAVFEQLQPPPRVVFHLACPPSIVPNDKRFWRVNVDGTRHVLESSRLVGVKALVFTSSSAVVHDNVSDLIEADESMPVLKPPLQKHVYTLSKAIAEEDVLAANRKDGMVTVSLRPCTTFGPNNPGFLERIVQVSKAGKARFRMGENNPWDFVYVENVVHACLLAADRLLLASDGAPLPADRRVEGEAFNITNHERITFWDFTLAVSAAVGKPVDDKDIVKVPRIMALIVCFFSEWGVWLFSLGRRQSLMLREGVVFAYITRTLNIDKAVRVLGYRPVVSLQDGIKESVDWYMGDDKKVE</sequence>
<keyword evidence="5" id="KW-1185">Reference proteome</keyword>
<comment type="similarity">
    <text evidence="1">Belongs to the 3-beta-HSD family.</text>
</comment>
<dbReference type="Gene3D" id="3.40.50.720">
    <property type="entry name" value="NAD(P)-binding Rossmann-like Domain"/>
    <property type="match status" value="1"/>
</dbReference>
<proteinExistence type="inferred from homology"/>
<evidence type="ECO:0000313" key="4">
    <source>
        <dbReference type="EMBL" id="KAL1641687.1"/>
    </source>
</evidence>
<organism evidence="4 5">
    <name type="scientific">Diplodia intermedia</name>
    <dbReference type="NCBI Taxonomy" id="856260"/>
    <lineage>
        <taxon>Eukaryota</taxon>
        <taxon>Fungi</taxon>
        <taxon>Dikarya</taxon>
        <taxon>Ascomycota</taxon>
        <taxon>Pezizomycotina</taxon>
        <taxon>Dothideomycetes</taxon>
        <taxon>Dothideomycetes incertae sedis</taxon>
        <taxon>Botryosphaeriales</taxon>
        <taxon>Botryosphaeriaceae</taxon>
        <taxon>Diplodia</taxon>
    </lineage>
</organism>
<dbReference type="InterPro" id="IPR036291">
    <property type="entry name" value="NAD(P)-bd_dom_sf"/>
</dbReference>
<evidence type="ECO:0000256" key="2">
    <source>
        <dbReference type="ARBA" id="ARBA00023002"/>
    </source>
</evidence>
<name>A0ABR3TQ23_9PEZI</name>
<protein>
    <recommendedName>
        <fullName evidence="3">3-beta hydroxysteroid dehydrogenase/isomerase domain-containing protein</fullName>
    </recommendedName>
</protein>